<keyword evidence="2" id="KW-0808">Transferase</keyword>
<evidence type="ECO:0000259" key="1">
    <source>
        <dbReference type="PROSITE" id="PS51186"/>
    </source>
</evidence>
<dbReference type="AlphaFoldDB" id="A0A2U1K414"/>
<dbReference type="CDD" id="cd04301">
    <property type="entry name" value="NAT_SF"/>
    <property type="match status" value="1"/>
</dbReference>
<dbReference type="RefSeq" id="WP_116554424.1">
    <property type="nucleotide sequence ID" value="NZ_QCZG01000014.1"/>
</dbReference>
<sequence length="189" mass="22876">MSWYEELNTYFPVDEMKSKRQFDALLSEKEEIYRKDEGQYHVLIYAEFETFIFIDFVWVSEKSRGKGIGHQLMAKLKAKNKPIILEVEPIDEDERDTEKRLRFYKREGFKHVLPIVYKHQDFIRNKETQLEILYWANSEVSERAIFEDMKKVYEQIHSYKVKEIYGYTPKPTSDVVRFEENRGLQNILL</sequence>
<dbReference type="InterPro" id="IPR016181">
    <property type="entry name" value="Acyl_CoA_acyltransferase"/>
</dbReference>
<dbReference type="EMBL" id="QCZG01000014">
    <property type="protein sequence ID" value="PWA11924.1"/>
    <property type="molecule type" value="Genomic_DNA"/>
</dbReference>
<dbReference type="SUPFAM" id="SSF55729">
    <property type="entry name" value="Acyl-CoA N-acyltransferases (Nat)"/>
    <property type="match status" value="1"/>
</dbReference>
<organism evidence="2 3">
    <name type="scientific">Pueribacillus theae</name>
    <dbReference type="NCBI Taxonomy" id="2171751"/>
    <lineage>
        <taxon>Bacteria</taxon>
        <taxon>Bacillati</taxon>
        <taxon>Bacillota</taxon>
        <taxon>Bacilli</taxon>
        <taxon>Bacillales</taxon>
        <taxon>Bacillaceae</taxon>
        <taxon>Pueribacillus</taxon>
    </lineage>
</organism>
<evidence type="ECO:0000313" key="2">
    <source>
        <dbReference type="EMBL" id="PWA11924.1"/>
    </source>
</evidence>
<dbReference type="PROSITE" id="PS51186">
    <property type="entry name" value="GNAT"/>
    <property type="match status" value="1"/>
</dbReference>
<reference evidence="2 3" key="1">
    <citation type="submission" date="2018-04" db="EMBL/GenBank/DDBJ databases">
        <title>Camelliibacillus theae gen. nov., sp. nov., isolated from Pu'er tea.</title>
        <authorList>
            <person name="Niu L."/>
        </authorList>
    </citation>
    <scope>NUCLEOTIDE SEQUENCE [LARGE SCALE GENOMIC DNA]</scope>
    <source>
        <strain evidence="2 3">T8</strain>
    </source>
</reference>
<comment type="caution">
    <text evidence="2">The sequence shown here is derived from an EMBL/GenBank/DDBJ whole genome shotgun (WGS) entry which is preliminary data.</text>
</comment>
<proteinExistence type="predicted"/>
<dbReference type="Pfam" id="PF13508">
    <property type="entry name" value="Acetyltransf_7"/>
    <property type="match status" value="1"/>
</dbReference>
<dbReference type="GO" id="GO:0016747">
    <property type="term" value="F:acyltransferase activity, transferring groups other than amino-acyl groups"/>
    <property type="evidence" value="ECO:0007669"/>
    <property type="project" value="InterPro"/>
</dbReference>
<dbReference type="Gene3D" id="3.40.630.30">
    <property type="match status" value="1"/>
</dbReference>
<gene>
    <name evidence="2" type="ORF">DCC39_08260</name>
</gene>
<keyword evidence="3" id="KW-1185">Reference proteome</keyword>
<dbReference type="Proteomes" id="UP000245998">
    <property type="component" value="Unassembled WGS sequence"/>
</dbReference>
<feature type="domain" description="N-acetyltransferase" evidence="1">
    <location>
        <begin position="1"/>
        <end position="129"/>
    </location>
</feature>
<accession>A0A2U1K414</accession>
<name>A0A2U1K414_9BACI</name>
<dbReference type="OrthoDB" id="2425381at2"/>
<dbReference type="InterPro" id="IPR000182">
    <property type="entry name" value="GNAT_dom"/>
</dbReference>
<protein>
    <submittedName>
        <fullName evidence="2">GNAT family N-acetyltransferase</fullName>
    </submittedName>
</protein>
<evidence type="ECO:0000313" key="3">
    <source>
        <dbReference type="Proteomes" id="UP000245998"/>
    </source>
</evidence>